<proteinExistence type="predicted"/>
<protein>
    <recommendedName>
        <fullName evidence="5">Homeodomain-like domain-containing protein</fullName>
    </recommendedName>
</protein>
<keyword evidence="4" id="KW-1185">Reference proteome</keyword>
<gene>
    <name evidence="3" type="ORF">LY71_101573</name>
</gene>
<evidence type="ECO:0000256" key="1">
    <source>
        <dbReference type="SAM" id="Coils"/>
    </source>
</evidence>
<evidence type="ECO:0000313" key="3">
    <source>
        <dbReference type="EMBL" id="PRY52196.1"/>
    </source>
</evidence>
<organism evidence="3 4">
    <name type="scientific">Geodermatophilus tzadiensis</name>
    <dbReference type="NCBI Taxonomy" id="1137988"/>
    <lineage>
        <taxon>Bacteria</taxon>
        <taxon>Bacillati</taxon>
        <taxon>Actinomycetota</taxon>
        <taxon>Actinomycetes</taxon>
        <taxon>Geodermatophilales</taxon>
        <taxon>Geodermatophilaceae</taxon>
        <taxon>Geodermatophilus</taxon>
    </lineage>
</organism>
<comment type="caution">
    <text evidence="3">The sequence shown here is derived from an EMBL/GenBank/DDBJ whole genome shotgun (WGS) entry which is preliminary data.</text>
</comment>
<dbReference type="AlphaFoldDB" id="A0A2T0U2Q1"/>
<evidence type="ECO:0000313" key="4">
    <source>
        <dbReference type="Proteomes" id="UP000239210"/>
    </source>
</evidence>
<sequence>MEAAPPAGQVEDVGTGSAEAAPAPAGTRPGEDTAVRALEELVREIDRCAHELQSARARAERLLADRRAGHSWLDIVTQESRPLVVERITTVLSALSGAGSAWRRAQARALQEERVSINRIAAMYGVTRQRISALLREGSPADRSDAG</sequence>
<name>A0A2T0U2Q1_9ACTN</name>
<feature type="region of interest" description="Disordered" evidence="2">
    <location>
        <begin position="1"/>
        <end position="31"/>
    </location>
</feature>
<dbReference type="Proteomes" id="UP000239210">
    <property type="component" value="Unassembled WGS sequence"/>
</dbReference>
<reference evidence="3 4" key="1">
    <citation type="submission" date="2018-03" db="EMBL/GenBank/DDBJ databases">
        <title>Genomic Encyclopedia of Archaeal and Bacterial Type Strains, Phase II (KMG-II): from individual species to whole genera.</title>
        <authorList>
            <person name="Goeker M."/>
        </authorList>
    </citation>
    <scope>NUCLEOTIDE SEQUENCE [LARGE SCALE GENOMIC DNA]</scope>
    <source>
        <strain evidence="3 4">DSM 45416</strain>
    </source>
</reference>
<dbReference type="EMBL" id="PVTG01000001">
    <property type="protein sequence ID" value="PRY52196.1"/>
    <property type="molecule type" value="Genomic_DNA"/>
</dbReference>
<accession>A0A2T0U2Q1</accession>
<evidence type="ECO:0008006" key="5">
    <source>
        <dbReference type="Google" id="ProtNLM"/>
    </source>
</evidence>
<keyword evidence="1" id="KW-0175">Coiled coil</keyword>
<feature type="coiled-coil region" evidence="1">
    <location>
        <begin position="38"/>
        <end position="65"/>
    </location>
</feature>
<dbReference type="RefSeq" id="WP_245887613.1">
    <property type="nucleotide sequence ID" value="NZ_PVTG01000001.1"/>
</dbReference>
<evidence type="ECO:0000256" key="2">
    <source>
        <dbReference type="SAM" id="MobiDB-lite"/>
    </source>
</evidence>